<evidence type="ECO:0000259" key="1">
    <source>
        <dbReference type="Pfam" id="PF00891"/>
    </source>
</evidence>
<keyword evidence="2" id="KW-0830">Ubiquinone</keyword>
<keyword evidence="3" id="KW-1185">Reference proteome</keyword>
<dbReference type="InterPro" id="IPR036390">
    <property type="entry name" value="WH_DNA-bd_sf"/>
</dbReference>
<dbReference type="Pfam" id="PF00891">
    <property type="entry name" value="Methyltransf_2"/>
    <property type="match status" value="1"/>
</dbReference>
<dbReference type="InterPro" id="IPR029063">
    <property type="entry name" value="SAM-dependent_MTases_sf"/>
</dbReference>
<sequence>MSTAQERILAQYQGLMQVNASSHLLRAARKIGLIDELRGGQRTMEQLVQNLKLQESSLPLMIDALMAVGIVEKYDNDHALSRAGHLLCQYDDDLGDSLWEKLADRIQGKTDRSGNDDKFQHHYLAATQWAHTASAMQAAEILDIGGEDQKPGIRILDLGGGSAVWSCAMAHRDAESTVTVVDDAASIEAAKATAESIEMADRFSAIEGDPVSAPVPAESFDLVLIAQRIACLGPEQVKNLIKKAVEATAAGGRVVVIDLFRGPSAPHLAEAIEALRLDLATVAGQMPGLEEIQQQLSDAGLKRVQFAFLAASKVNMGMAVGEKLAVSAGV</sequence>
<proteinExistence type="predicted"/>
<gene>
    <name evidence="2" type="ORF">LF1_22840</name>
</gene>
<protein>
    <submittedName>
        <fullName evidence="2">Ubiquinone/menaquinone biosynthesis methyltransferase</fullName>
    </submittedName>
</protein>
<dbReference type="RefSeq" id="WP_068258258.1">
    <property type="nucleotide sequence ID" value="NZ_LWSK01000004.1"/>
</dbReference>
<dbReference type="AlphaFoldDB" id="A0A5B1CF06"/>
<dbReference type="Proteomes" id="UP000322699">
    <property type="component" value="Unassembled WGS sequence"/>
</dbReference>
<comment type="caution">
    <text evidence="2">The sequence shown here is derived from an EMBL/GenBank/DDBJ whole genome shotgun (WGS) entry which is preliminary data.</text>
</comment>
<dbReference type="OrthoDB" id="242883at2"/>
<keyword evidence="2" id="KW-0489">Methyltransferase</keyword>
<dbReference type="GO" id="GO:0008171">
    <property type="term" value="F:O-methyltransferase activity"/>
    <property type="evidence" value="ECO:0007669"/>
    <property type="project" value="InterPro"/>
</dbReference>
<organism evidence="2 3">
    <name type="scientific">Rubripirellula obstinata</name>
    <dbReference type="NCBI Taxonomy" id="406547"/>
    <lineage>
        <taxon>Bacteria</taxon>
        <taxon>Pseudomonadati</taxon>
        <taxon>Planctomycetota</taxon>
        <taxon>Planctomycetia</taxon>
        <taxon>Pirellulales</taxon>
        <taxon>Pirellulaceae</taxon>
        <taxon>Rubripirellula</taxon>
    </lineage>
</organism>
<dbReference type="InterPro" id="IPR036388">
    <property type="entry name" value="WH-like_DNA-bd_sf"/>
</dbReference>
<evidence type="ECO:0000313" key="3">
    <source>
        <dbReference type="Proteomes" id="UP000322699"/>
    </source>
</evidence>
<dbReference type="SUPFAM" id="SSF53335">
    <property type="entry name" value="S-adenosyl-L-methionine-dependent methyltransferases"/>
    <property type="match status" value="1"/>
</dbReference>
<dbReference type="InterPro" id="IPR001077">
    <property type="entry name" value="COMT_C"/>
</dbReference>
<dbReference type="Gene3D" id="1.10.10.10">
    <property type="entry name" value="Winged helix-like DNA-binding domain superfamily/Winged helix DNA-binding domain"/>
    <property type="match status" value="1"/>
</dbReference>
<reference evidence="2 3" key="1">
    <citation type="submission" date="2019-08" db="EMBL/GenBank/DDBJ databases">
        <title>Deep-cultivation of Planctomycetes and their phenomic and genomic characterization uncovers novel biology.</title>
        <authorList>
            <person name="Wiegand S."/>
            <person name="Jogler M."/>
            <person name="Boedeker C."/>
            <person name="Pinto D."/>
            <person name="Vollmers J."/>
            <person name="Rivas-Marin E."/>
            <person name="Kohn T."/>
            <person name="Peeters S.H."/>
            <person name="Heuer A."/>
            <person name="Rast P."/>
            <person name="Oberbeckmann S."/>
            <person name="Bunk B."/>
            <person name="Jeske O."/>
            <person name="Meyerdierks A."/>
            <person name="Storesund J.E."/>
            <person name="Kallscheuer N."/>
            <person name="Luecker S."/>
            <person name="Lage O.M."/>
            <person name="Pohl T."/>
            <person name="Merkel B.J."/>
            <person name="Hornburger P."/>
            <person name="Mueller R.-W."/>
            <person name="Bruemmer F."/>
            <person name="Labrenz M."/>
            <person name="Spormann A.M."/>
            <person name="Op Den Camp H."/>
            <person name="Overmann J."/>
            <person name="Amann R."/>
            <person name="Jetten M.S.M."/>
            <person name="Mascher T."/>
            <person name="Medema M.H."/>
            <person name="Devos D.P."/>
            <person name="Kaster A.-K."/>
            <person name="Ovreas L."/>
            <person name="Rohde M."/>
            <person name="Galperin M.Y."/>
            <person name="Jogler C."/>
        </authorList>
    </citation>
    <scope>NUCLEOTIDE SEQUENCE [LARGE SCALE GENOMIC DNA]</scope>
    <source>
        <strain evidence="2 3">LF1</strain>
    </source>
</reference>
<dbReference type="CDD" id="cd02440">
    <property type="entry name" value="AdoMet_MTases"/>
    <property type="match status" value="1"/>
</dbReference>
<dbReference type="Gene3D" id="3.40.50.150">
    <property type="entry name" value="Vaccinia Virus protein VP39"/>
    <property type="match status" value="1"/>
</dbReference>
<name>A0A5B1CF06_9BACT</name>
<accession>A0A5B1CF06</accession>
<keyword evidence="2" id="KW-0808">Transferase</keyword>
<dbReference type="SUPFAM" id="SSF46785">
    <property type="entry name" value="Winged helix' DNA-binding domain"/>
    <property type="match status" value="1"/>
</dbReference>
<evidence type="ECO:0000313" key="2">
    <source>
        <dbReference type="EMBL" id="KAA1259747.1"/>
    </source>
</evidence>
<dbReference type="GO" id="GO:0032259">
    <property type="term" value="P:methylation"/>
    <property type="evidence" value="ECO:0007669"/>
    <property type="project" value="UniProtKB-KW"/>
</dbReference>
<dbReference type="EMBL" id="VRLW01000001">
    <property type="protein sequence ID" value="KAA1259747.1"/>
    <property type="molecule type" value="Genomic_DNA"/>
</dbReference>
<feature type="domain" description="O-methyltransferase C-terminal" evidence="1">
    <location>
        <begin position="150"/>
        <end position="300"/>
    </location>
</feature>